<evidence type="ECO:0000313" key="1">
    <source>
        <dbReference type="EMBL" id="KZN46483.1"/>
    </source>
</evidence>
<name>A0A162A9Z3_9GAMM</name>
<organism evidence="1 2">
    <name type="scientific">Pseudoalteromonas luteoviolacea H33</name>
    <dbReference type="NCBI Taxonomy" id="1365251"/>
    <lineage>
        <taxon>Bacteria</taxon>
        <taxon>Pseudomonadati</taxon>
        <taxon>Pseudomonadota</taxon>
        <taxon>Gammaproteobacteria</taxon>
        <taxon>Alteromonadales</taxon>
        <taxon>Pseudoalteromonadaceae</taxon>
        <taxon>Pseudoalteromonas</taxon>
    </lineage>
</organism>
<gene>
    <name evidence="1" type="ORF">N476_24460</name>
</gene>
<dbReference type="RefSeq" id="WP_063363568.1">
    <property type="nucleotide sequence ID" value="NZ_AUXZ01000117.1"/>
</dbReference>
<protein>
    <submittedName>
        <fullName evidence="1">Uncharacterized protein</fullName>
    </submittedName>
</protein>
<comment type="caution">
    <text evidence="1">The sequence shown here is derived from an EMBL/GenBank/DDBJ whole genome shotgun (WGS) entry which is preliminary data.</text>
</comment>
<accession>A0A162A9Z3</accession>
<dbReference type="OrthoDB" id="6315765at2"/>
<reference evidence="1 2" key="1">
    <citation type="submission" date="2013-07" db="EMBL/GenBank/DDBJ databases">
        <title>Comparative Genomic and Metabolomic Analysis of Twelve Strains of Pseudoalteromonas luteoviolacea.</title>
        <authorList>
            <person name="Vynne N.G."/>
            <person name="Mansson M."/>
            <person name="Gram L."/>
        </authorList>
    </citation>
    <scope>NUCLEOTIDE SEQUENCE [LARGE SCALE GENOMIC DNA]</scope>
    <source>
        <strain evidence="1 2">H33</strain>
    </source>
</reference>
<dbReference type="EMBL" id="AUXZ01000117">
    <property type="protein sequence ID" value="KZN46483.1"/>
    <property type="molecule type" value="Genomic_DNA"/>
</dbReference>
<evidence type="ECO:0000313" key="2">
    <source>
        <dbReference type="Proteomes" id="UP000076503"/>
    </source>
</evidence>
<dbReference type="PATRIC" id="fig|1365251.3.peg.4375"/>
<dbReference type="Proteomes" id="UP000076503">
    <property type="component" value="Unassembled WGS sequence"/>
</dbReference>
<proteinExistence type="predicted"/>
<dbReference type="AlphaFoldDB" id="A0A162A9Z3"/>
<sequence>MLKEIAFIPLFAFSFILPNKSFAGPGGLEVFCHKNGILLWHEQFYTFEDRIANRAAEYCERVQGGKATMRQIRKNK</sequence>